<sequence>MTVNENVTQFIESHHLIQHGSRLLLGVSGGADSMALLLYFAEKQREWGLELAVCSVDHALRGKDSSEDLNYVACFARKGISFL</sequence>
<comment type="caution">
    <text evidence="6">The sequence shown here is derived from an EMBL/GenBank/DDBJ whole genome shotgun (WGS) entry which is preliminary data.</text>
</comment>
<dbReference type="SUPFAM" id="SSF52402">
    <property type="entry name" value="Adenine nucleotide alpha hydrolases-like"/>
    <property type="match status" value="1"/>
</dbReference>
<dbReference type="Proteomes" id="UP000319716">
    <property type="component" value="Unassembled WGS sequence"/>
</dbReference>
<accession>A0A4Y1ZFD0</accession>
<dbReference type="GO" id="GO:0008033">
    <property type="term" value="P:tRNA processing"/>
    <property type="evidence" value="ECO:0007669"/>
    <property type="project" value="UniProtKB-KW"/>
</dbReference>
<feature type="domain" description="tRNA(Ile)-lysidine/2-thiocytidine synthase N-terminal" evidence="5">
    <location>
        <begin position="23"/>
        <end position="78"/>
    </location>
</feature>
<proteinExistence type="predicted"/>
<dbReference type="AlphaFoldDB" id="A0A4Y1ZFD0"/>
<protein>
    <submittedName>
        <fullName evidence="6">tRNA(Ile)-lysidine synthetase</fullName>
        <ecNumber evidence="6">6.3.4.19</ecNumber>
    </submittedName>
</protein>
<evidence type="ECO:0000313" key="6">
    <source>
        <dbReference type="EMBL" id="GAY77671.1"/>
    </source>
</evidence>
<dbReference type="PANTHER" id="PTHR43033:SF1">
    <property type="entry name" value="TRNA(ILE)-LYSIDINE SYNTHASE-RELATED"/>
    <property type="match status" value="1"/>
</dbReference>
<dbReference type="EC" id="6.3.4.19" evidence="6"/>
<gene>
    <name evidence="6" type="ORF">NBRC111894_3225</name>
</gene>
<keyword evidence="4" id="KW-0067">ATP-binding</keyword>
<name>A0A4Y1ZFD0_9BACL</name>
<dbReference type="PANTHER" id="PTHR43033">
    <property type="entry name" value="TRNA(ILE)-LYSIDINE SYNTHASE-RELATED"/>
    <property type="match status" value="1"/>
</dbReference>
<keyword evidence="3" id="KW-0547">Nucleotide-binding</keyword>
<dbReference type="InterPro" id="IPR011063">
    <property type="entry name" value="TilS/TtcA_N"/>
</dbReference>
<dbReference type="GO" id="GO:0005524">
    <property type="term" value="F:ATP binding"/>
    <property type="evidence" value="ECO:0007669"/>
    <property type="project" value="UniProtKB-KW"/>
</dbReference>
<keyword evidence="1 6" id="KW-0436">Ligase</keyword>
<evidence type="ECO:0000313" key="7">
    <source>
        <dbReference type="Proteomes" id="UP000319716"/>
    </source>
</evidence>
<dbReference type="InterPro" id="IPR014729">
    <property type="entry name" value="Rossmann-like_a/b/a_fold"/>
</dbReference>
<evidence type="ECO:0000256" key="3">
    <source>
        <dbReference type="ARBA" id="ARBA00022741"/>
    </source>
</evidence>
<dbReference type="InterPro" id="IPR012094">
    <property type="entry name" value="tRNA_Ile_lys_synt"/>
</dbReference>
<organism evidence="6 7">
    <name type="scientific">Sporolactobacillus inulinus</name>
    <dbReference type="NCBI Taxonomy" id="2078"/>
    <lineage>
        <taxon>Bacteria</taxon>
        <taxon>Bacillati</taxon>
        <taxon>Bacillota</taxon>
        <taxon>Bacilli</taxon>
        <taxon>Bacillales</taxon>
        <taxon>Sporolactobacillaceae</taxon>
        <taxon>Sporolactobacillus</taxon>
    </lineage>
</organism>
<dbReference type="EMBL" id="BEXB01000030">
    <property type="protein sequence ID" value="GAY77671.1"/>
    <property type="molecule type" value="Genomic_DNA"/>
</dbReference>
<evidence type="ECO:0000256" key="2">
    <source>
        <dbReference type="ARBA" id="ARBA00022694"/>
    </source>
</evidence>
<dbReference type="GO" id="GO:0032267">
    <property type="term" value="F:tRNA(Ile)-lysidine synthase activity"/>
    <property type="evidence" value="ECO:0007669"/>
    <property type="project" value="UniProtKB-EC"/>
</dbReference>
<dbReference type="Pfam" id="PF01171">
    <property type="entry name" value="ATP_bind_3"/>
    <property type="match status" value="1"/>
</dbReference>
<keyword evidence="2" id="KW-0819">tRNA processing</keyword>
<dbReference type="Gene3D" id="3.40.50.620">
    <property type="entry name" value="HUPs"/>
    <property type="match status" value="1"/>
</dbReference>
<reference evidence="6 7" key="1">
    <citation type="submission" date="2017-11" db="EMBL/GenBank/DDBJ databases">
        <title>Draft Genome Sequence of Sporolactobacillus inulinus NBRC 111894 Isolated from Koso, a Japanese Sugar-Vegetable Fermented Beverage.</title>
        <authorList>
            <person name="Chiou T.Y."/>
            <person name="Oshima K."/>
            <person name="Suda W."/>
            <person name="Hattori M."/>
            <person name="Takahashi T."/>
        </authorList>
    </citation>
    <scope>NUCLEOTIDE SEQUENCE [LARGE SCALE GENOMIC DNA]</scope>
    <source>
        <strain evidence="6 7">NBRC111894</strain>
    </source>
</reference>
<evidence type="ECO:0000256" key="1">
    <source>
        <dbReference type="ARBA" id="ARBA00022598"/>
    </source>
</evidence>
<evidence type="ECO:0000259" key="5">
    <source>
        <dbReference type="Pfam" id="PF01171"/>
    </source>
</evidence>
<evidence type="ECO:0000256" key="4">
    <source>
        <dbReference type="ARBA" id="ARBA00022840"/>
    </source>
</evidence>